<dbReference type="CDD" id="cd02440">
    <property type="entry name" value="AdoMet_MTases"/>
    <property type="match status" value="1"/>
</dbReference>
<keyword evidence="2" id="KW-0808">Transferase</keyword>
<dbReference type="InterPro" id="IPR013216">
    <property type="entry name" value="Methyltransf_11"/>
</dbReference>
<dbReference type="InterPro" id="IPR050447">
    <property type="entry name" value="Erg6_SMT_methyltransf"/>
</dbReference>
<dbReference type="Gene3D" id="3.40.50.150">
    <property type="entry name" value="Vaccinia Virus protein VP39"/>
    <property type="match status" value="1"/>
</dbReference>
<dbReference type="InterPro" id="IPR029063">
    <property type="entry name" value="SAM-dependent_MTases_sf"/>
</dbReference>
<evidence type="ECO:0000256" key="2">
    <source>
        <dbReference type="ARBA" id="ARBA00022679"/>
    </source>
</evidence>
<evidence type="ECO:0000313" key="6">
    <source>
        <dbReference type="Proteomes" id="UP000612362"/>
    </source>
</evidence>
<feature type="domain" description="Polyketide synthase-like methyltransferase" evidence="4">
    <location>
        <begin position="54"/>
        <end position="271"/>
    </location>
</feature>
<evidence type="ECO:0000259" key="4">
    <source>
        <dbReference type="SMART" id="SM00828"/>
    </source>
</evidence>
<dbReference type="PANTHER" id="PTHR44068">
    <property type="entry name" value="ZGC:194242"/>
    <property type="match status" value="1"/>
</dbReference>
<reference evidence="5" key="1">
    <citation type="submission" date="2020-10" db="EMBL/GenBank/DDBJ databases">
        <title>Taxonomic study of unclassified bacteria belonging to the class Ktedonobacteria.</title>
        <authorList>
            <person name="Yabe S."/>
            <person name="Wang C.M."/>
            <person name="Zheng Y."/>
            <person name="Sakai Y."/>
            <person name="Cavaletti L."/>
            <person name="Monciardini P."/>
            <person name="Donadio S."/>
        </authorList>
    </citation>
    <scope>NUCLEOTIDE SEQUENCE</scope>
    <source>
        <strain evidence="5">SOSP1-1</strain>
    </source>
</reference>
<sequence length="301" mass="34173">MAKETQIEKVVHYYTIAARDYKQFWTGPEDLAMHFGYYDDTKGISTHEEALLHMNNILAGYAHITPEDRVLDAGCGYGGSSLWLAGNVGCQVTGITLVQEQVQEAQAAAQRRQLEHRTQFECMDFAHTTFADATFDVIWTLESLVHAEHKRDFLREAFRLLRPGGRLLISEYMLREDPPLSSEQQASLTPWLTGWVMPNLLTPDEYTSMMREEGFGAIQVRNLTEWTRLSISRLGKTGLPVLPAASLAIVLTRILSLFRLFRKERVHNFEAGVCMNQALRKGLWQYIVIIAQKPSASAMHL</sequence>
<dbReference type="GO" id="GO:0032259">
    <property type="term" value="P:methylation"/>
    <property type="evidence" value="ECO:0007669"/>
    <property type="project" value="UniProtKB-KW"/>
</dbReference>
<dbReference type="InterPro" id="IPR020803">
    <property type="entry name" value="MeTfrase_dom"/>
</dbReference>
<dbReference type="SUPFAM" id="SSF53335">
    <property type="entry name" value="S-adenosyl-L-methionine-dependent methyltransferases"/>
    <property type="match status" value="1"/>
</dbReference>
<dbReference type="EMBL" id="BNJF01000011">
    <property type="protein sequence ID" value="GHO51286.1"/>
    <property type="molecule type" value="Genomic_DNA"/>
</dbReference>
<dbReference type="Proteomes" id="UP000612362">
    <property type="component" value="Unassembled WGS sequence"/>
</dbReference>
<evidence type="ECO:0000256" key="1">
    <source>
        <dbReference type="ARBA" id="ARBA00022603"/>
    </source>
</evidence>
<evidence type="ECO:0000313" key="5">
    <source>
        <dbReference type="EMBL" id="GHO51286.1"/>
    </source>
</evidence>
<comment type="caution">
    <text evidence="5">The sequence shown here is derived from an EMBL/GenBank/DDBJ whole genome shotgun (WGS) entry which is preliminary data.</text>
</comment>
<dbReference type="SMART" id="SM00828">
    <property type="entry name" value="PKS_MT"/>
    <property type="match status" value="1"/>
</dbReference>
<organism evidence="5 6">
    <name type="scientific">Ktedonospora formicarum</name>
    <dbReference type="NCBI Taxonomy" id="2778364"/>
    <lineage>
        <taxon>Bacteria</taxon>
        <taxon>Bacillati</taxon>
        <taxon>Chloroflexota</taxon>
        <taxon>Ktedonobacteria</taxon>
        <taxon>Ktedonobacterales</taxon>
        <taxon>Ktedonobacteraceae</taxon>
        <taxon>Ktedonospora</taxon>
    </lineage>
</organism>
<gene>
    <name evidence="5" type="ORF">KSX_94490</name>
</gene>
<proteinExistence type="predicted"/>
<accession>A0A8J3IC51</accession>
<dbReference type="AlphaFoldDB" id="A0A8J3IC51"/>
<dbReference type="Pfam" id="PF08241">
    <property type="entry name" value="Methyltransf_11"/>
    <property type="match status" value="1"/>
</dbReference>
<dbReference type="PANTHER" id="PTHR44068:SF11">
    <property type="entry name" value="GERANYL DIPHOSPHATE 2-C-METHYLTRANSFERASE"/>
    <property type="match status" value="1"/>
</dbReference>
<keyword evidence="6" id="KW-1185">Reference proteome</keyword>
<keyword evidence="3" id="KW-0949">S-adenosyl-L-methionine</keyword>
<evidence type="ECO:0000256" key="3">
    <source>
        <dbReference type="ARBA" id="ARBA00022691"/>
    </source>
</evidence>
<keyword evidence="1 5" id="KW-0489">Methyltransferase</keyword>
<dbReference type="RefSeq" id="WP_220200211.1">
    <property type="nucleotide sequence ID" value="NZ_BNJF01000011.1"/>
</dbReference>
<protein>
    <submittedName>
        <fullName evidence="5">Type 11 methyltransferase</fullName>
    </submittedName>
</protein>
<dbReference type="GO" id="GO:0008757">
    <property type="term" value="F:S-adenosylmethionine-dependent methyltransferase activity"/>
    <property type="evidence" value="ECO:0007669"/>
    <property type="project" value="InterPro"/>
</dbReference>
<name>A0A8J3IC51_9CHLR</name>